<dbReference type="EMBL" id="BJYF01000005">
    <property type="protein sequence ID" value="GEN59193.1"/>
    <property type="molecule type" value="Genomic_DNA"/>
</dbReference>
<reference evidence="1 2" key="1">
    <citation type="submission" date="2019-07" db="EMBL/GenBank/DDBJ databases">
        <title>Whole genome shotgun sequence of Acetobacter nitrogenifigens NBRC 105050.</title>
        <authorList>
            <person name="Hosoyama A."/>
            <person name="Uohara A."/>
            <person name="Ohji S."/>
            <person name="Ichikawa N."/>
        </authorList>
    </citation>
    <scope>NUCLEOTIDE SEQUENCE [LARGE SCALE GENOMIC DNA]</scope>
    <source>
        <strain evidence="1 2">NBRC 105050</strain>
    </source>
</reference>
<dbReference type="AlphaFoldDB" id="A0A511X8C3"/>
<name>A0A511X8C3_9PROT</name>
<protein>
    <submittedName>
        <fullName evidence="1">Uncharacterized protein</fullName>
    </submittedName>
</protein>
<evidence type="ECO:0000313" key="2">
    <source>
        <dbReference type="Proteomes" id="UP000321635"/>
    </source>
</evidence>
<organism evidence="1 2">
    <name type="scientific">Acetobacter nitrogenifigens DSM 23921 = NBRC 105050</name>
    <dbReference type="NCBI Taxonomy" id="1120919"/>
    <lineage>
        <taxon>Bacteria</taxon>
        <taxon>Pseudomonadati</taxon>
        <taxon>Pseudomonadota</taxon>
        <taxon>Alphaproteobacteria</taxon>
        <taxon>Acetobacterales</taxon>
        <taxon>Acetobacteraceae</taxon>
        <taxon>Acetobacter</taxon>
    </lineage>
</organism>
<evidence type="ECO:0000313" key="1">
    <source>
        <dbReference type="EMBL" id="GEN59193.1"/>
    </source>
</evidence>
<dbReference type="Proteomes" id="UP000321635">
    <property type="component" value="Unassembled WGS sequence"/>
</dbReference>
<gene>
    <name evidence="1" type="ORF">ANI02nite_10770</name>
</gene>
<dbReference type="OrthoDB" id="6928755at2"/>
<keyword evidence="2" id="KW-1185">Reference proteome</keyword>
<dbReference type="RefSeq" id="WP_146882220.1">
    <property type="nucleotide sequence ID" value="NZ_AUBI01000005.1"/>
</dbReference>
<proteinExistence type="predicted"/>
<comment type="caution">
    <text evidence="1">The sequence shown here is derived from an EMBL/GenBank/DDBJ whole genome shotgun (WGS) entry which is preliminary data.</text>
</comment>
<sequence length="103" mass="12034">MSDTEYPPPWIAVPRLGPDDPTTQGLADAYMSQWIVFWRQLTRAQKDEYLDRWEASPEWRQSIAFRYDVTDEQLAYEAAEFPSVTPSPPPSFIQRMVKFFKSG</sequence>
<accession>A0A511X8C3</accession>